<feature type="domain" description="Prolyl 4-hydroxylase peptide-substrate-binding" evidence="1">
    <location>
        <begin position="1"/>
        <end position="56"/>
    </location>
</feature>
<dbReference type="Proteomes" id="UP000663877">
    <property type="component" value="Unassembled WGS sequence"/>
</dbReference>
<accession>A0A815CRT1</accession>
<comment type="caution">
    <text evidence="2">The sequence shown here is derived from an EMBL/GenBank/DDBJ whole genome shotgun (WGS) entry which is preliminary data.</text>
</comment>
<dbReference type="InterPro" id="IPR011990">
    <property type="entry name" value="TPR-like_helical_dom_sf"/>
</dbReference>
<evidence type="ECO:0000313" key="3">
    <source>
        <dbReference type="EMBL" id="CAF1567710.1"/>
    </source>
</evidence>
<gene>
    <name evidence="2" type="ORF">BJG266_LOCUS31555</name>
    <name evidence="3" type="ORF">QVE165_LOCUS48495</name>
</gene>
<keyword evidence="4" id="KW-1185">Reference proteome</keyword>
<evidence type="ECO:0000313" key="2">
    <source>
        <dbReference type="EMBL" id="CAF1287516.1"/>
    </source>
</evidence>
<evidence type="ECO:0000259" key="1">
    <source>
        <dbReference type="Pfam" id="PF23558"/>
    </source>
</evidence>
<dbReference type="EMBL" id="CAJNOM010000820">
    <property type="protein sequence ID" value="CAF1567710.1"/>
    <property type="molecule type" value="Genomic_DNA"/>
</dbReference>
<organism evidence="2 5">
    <name type="scientific">Adineta steineri</name>
    <dbReference type="NCBI Taxonomy" id="433720"/>
    <lineage>
        <taxon>Eukaryota</taxon>
        <taxon>Metazoa</taxon>
        <taxon>Spiralia</taxon>
        <taxon>Gnathifera</taxon>
        <taxon>Rotifera</taxon>
        <taxon>Eurotatoria</taxon>
        <taxon>Bdelloidea</taxon>
        <taxon>Adinetida</taxon>
        <taxon>Adinetidae</taxon>
        <taxon>Adineta</taxon>
    </lineage>
</organism>
<evidence type="ECO:0000313" key="4">
    <source>
        <dbReference type="Proteomes" id="UP000663832"/>
    </source>
</evidence>
<sequence length="124" mass="14870">MWMQEVLDHLNKEINKISRNKIHILDHLAYTTSQDGNIEHALALTEEILTTEENRTLTKQERKDDMMTNDKQNLKLLSTVSQIKNYKINNTRLDDYFEEREIYDKTLLTKWNTINRFRNNLSTI</sequence>
<protein>
    <recommendedName>
        <fullName evidence="1">Prolyl 4-hydroxylase peptide-substrate-binding domain-containing protein</fullName>
    </recommendedName>
</protein>
<reference evidence="2" key="1">
    <citation type="submission" date="2021-02" db="EMBL/GenBank/DDBJ databases">
        <authorList>
            <person name="Nowell W R."/>
        </authorList>
    </citation>
    <scope>NUCLEOTIDE SEQUENCE</scope>
</reference>
<dbReference type="Gene3D" id="1.25.40.10">
    <property type="entry name" value="Tetratricopeptide repeat domain"/>
    <property type="match status" value="1"/>
</dbReference>
<proteinExistence type="predicted"/>
<dbReference type="Pfam" id="PF23558">
    <property type="entry name" value="TPR_P4H"/>
    <property type="match status" value="1"/>
</dbReference>
<dbReference type="InterPro" id="IPR059068">
    <property type="entry name" value="TPR_P4H"/>
</dbReference>
<dbReference type="AlphaFoldDB" id="A0A815CRT1"/>
<dbReference type="EMBL" id="CAJNOI010000471">
    <property type="protein sequence ID" value="CAF1287516.1"/>
    <property type="molecule type" value="Genomic_DNA"/>
</dbReference>
<name>A0A815CRT1_9BILA</name>
<evidence type="ECO:0000313" key="5">
    <source>
        <dbReference type="Proteomes" id="UP000663877"/>
    </source>
</evidence>
<dbReference type="Proteomes" id="UP000663832">
    <property type="component" value="Unassembled WGS sequence"/>
</dbReference>
<dbReference type="OrthoDB" id="420380at2759"/>